<gene>
    <name evidence="5" type="ORF">H8695_07405</name>
</gene>
<dbReference type="Pfam" id="PF00890">
    <property type="entry name" value="FAD_binding_2"/>
    <property type="match status" value="1"/>
</dbReference>
<dbReference type="RefSeq" id="WP_249300351.1">
    <property type="nucleotide sequence ID" value="NZ_JACRSP010000003.1"/>
</dbReference>
<evidence type="ECO:0000256" key="2">
    <source>
        <dbReference type="ARBA" id="ARBA00023002"/>
    </source>
</evidence>
<dbReference type="PIRSF" id="PIRSF038984">
    <property type="entry name" value="FAD_binding_protein"/>
    <property type="match status" value="1"/>
</dbReference>
<evidence type="ECO:0000313" key="5">
    <source>
        <dbReference type="EMBL" id="MBC8536507.1"/>
    </source>
</evidence>
<keyword evidence="6" id="KW-1185">Reference proteome</keyword>
<comment type="caution">
    <text evidence="5">The sequence shown here is derived from an EMBL/GenBank/DDBJ whole genome shotgun (WGS) entry which is preliminary data.</text>
</comment>
<evidence type="ECO:0000259" key="3">
    <source>
        <dbReference type="Pfam" id="PF00890"/>
    </source>
</evidence>
<organism evidence="5 6">
    <name type="scientific">Feifania hominis</name>
    <dbReference type="NCBI Taxonomy" id="2763660"/>
    <lineage>
        <taxon>Bacteria</taxon>
        <taxon>Bacillati</taxon>
        <taxon>Bacillota</taxon>
        <taxon>Clostridia</taxon>
        <taxon>Eubacteriales</taxon>
        <taxon>Feifaniaceae</taxon>
        <taxon>Feifania</taxon>
    </lineage>
</organism>
<dbReference type="SUPFAM" id="SSF51905">
    <property type="entry name" value="FAD/NAD(P)-binding domain"/>
    <property type="match status" value="1"/>
</dbReference>
<dbReference type="Gene3D" id="3.50.50.60">
    <property type="entry name" value="FAD/NAD(P)-binding domain"/>
    <property type="match status" value="2"/>
</dbReference>
<reference evidence="5" key="1">
    <citation type="submission" date="2020-08" db="EMBL/GenBank/DDBJ databases">
        <title>Genome public.</title>
        <authorList>
            <person name="Liu C."/>
            <person name="Sun Q."/>
        </authorList>
    </citation>
    <scope>NUCLEOTIDE SEQUENCE</scope>
    <source>
        <strain evidence="5">BX7</strain>
    </source>
</reference>
<dbReference type="InterPro" id="IPR003953">
    <property type="entry name" value="FAD-dep_OxRdtase_2_FAD-bd"/>
</dbReference>
<dbReference type="Pfam" id="PF21688">
    <property type="entry name" value="FAD-depend_C"/>
    <property type="match status" value="1"/>
</dbReference>
<dbReference type="PRINTS" id="PR00411">
    <property type="entry name" value="PNDRDTASEI"/>
</dbReference>
<dbReference type="AlphaFoldDB" id="A0A926HQM7"/>
<dbReference type="InterPro" id="IPR028348">
    <property type="entry name" value="FAD-binding_protein"/>
</dbReference>
<dbReference type="EMBL" id="JACRSP010000003">
    <property type="protein sequence ID" value="MBC8536507.1"/>
    <property type="molecule type" value="Genomic_DNA"/>
</dbReference>
<feature type="domain" description="FAD-dependent protein C-terminal" evidence="4">
    <location>
        <begin position="283"/>
        <end position="479"/>
    </location>
</feature>
<protein>
    <submittedName>
        <fullName evidence="5">FAD-binding protein</fullName>
    </submittedName>
</protein>
<keyword evidence="1" id="KW-0285">Flavoprotein</keyword>
<dbReference type="Gene3D" id="3.30.70.2700">
    <property type="match status" value="1"/>
</dbReference>
<evidence type="ECO:0000259" key="4">
    <source>
        <dbReference type="Pfam" id="PF21688"/>
    </source>
</evidence>
<evidence type="ECO:0000256" key="1">
    <source>
        <dbReference type="ARBA" id="ARBA00022630"/>
    </source>
</evidence>
<dbReference type="Proteomes" id="UP000620366">
    <property type="component" value="Unassembled WGS sequence"/>
</dbReference>
<dbReference type="PANTHER" id="PTHR42842:SF3">
    <property type="entry name" value="FAD_NAD(P)-BINDING OXIDOREDUCTASE FAMILY PROTEIN"/>
    <property type="match status" value="1"/>
</dbReference>
<accession>A0A926HQM7</accession>
<dbReference type="InterPro" id="IPR049516">
    <property type="entry name" value="FAD-depend_C"/>
</dbReference>
<proteinExistence type="predicted"/>
<feature type="domain" description="FAD-dependent oxidoreductase 2 FAD-binding" evidence="3">
    <location>
        <begin position="98"/>
        <end position="147"/>
    </location>
</feature>
<dbReference type="InterPro" id="IPR036188">
    <property type="entry name" value="FAD/NAD-bd_sf"/>
</dbReference>
<sequence>MIRINNIALPLDASGEELTRRAAKKLHVGAGRIAQLRLVKKAVDARDKSDVHFVCSVDVSLHGDEQAALLRAGRDCRAVEPRGPWRVARVQTPAVRPVVVGAGPAGLFAALTLARAGARPILLERGRAVEERRRMVDSFWAGGALDAECNVQFGEGGAGTFSDGKLTTGIKDPRIGAVLHDFVLAGAPAEIEYLAKPHIGTDYLEMVVRGLRREICERGGEVRFGHRLDGLELSGGALAAALVREGGSVYRLEAHALILAIGHSARDTFAMLERLGVPMQAKPFSIGLRAEHPQRMIDRSQYGPFAGHPALGPADYKLACHLPDGRSAYTFCMCPGGSVVASSSGEGEIVVNGMSNFRRDGVNANSALLVPVGPEDFAGAGPLAGVDFQRRWERLAFSLGGGSYRAPAQLVGDFLRGTPSAALGDVVPSYRPGVTLGDLSGCLPGYAAETLRRAVRIFARSIEGFDRPDAVLTGVETRSSSPVRILRGGGFCSPVAGLYPCGEGAGYAGGITSAAVDGMRCAEAVLAQYAPAL</sequence>
<evidence type="ECO:0000313" key="6">
    <source>
        <dbReference type="Proteomes" id="UP000620366"/>
    </source>
</evidence>
<dbReference type="PANTHER" id="PTHR42842">
    <property type="entry name" value="FAD/NAD(P)-BINDING OXIDOREDUCTASE"/>
    <property type="match status" value="1"/>
</dbReference>
<keyword evidence="2" id="KW-0560">Oxidoreductase</keyword>
<dbReference type="GO" id="GO:0016491">
    <property type="term" value="F:oxidoreductase activity"/>
    <property type="evidence" value="ECO:0007669"/>
    <property type="project" value="UniProtKB-KW"/>
</dbReference>
<name>A0A926HQM7_9FIRM</name>